<keyword evidence="1" id="KW-0862">Zinc</keyword>
<feature type="domain" description="ZAD" evidence="3">
    <location>
        <begin position="5"/>
        <end position="75"/>
    </location>
</feature>
<dbReference type="SMART" id="SM00868">
    <property type="entry name" value="zf-AD"/>
    <property type="match status" value="1"/>
</dbReference>
<evidence type="ECO:0000313" key="4">
    <source>
        <dbReference type="EMBL" id="KAJ8706465.1"/>
    </source>
</evidence>
<name>A0AAD7Y8B8_MYTSE</name>
<evidence type="ECO:0000313" key="5">
    <source>
        <dbReference type="Proteomes" id="UP001231518"/>
    </source>
</evidence>
<dbReference type="Proteomes" id="UP001231518">
    <property type="component" value="Chromosome 30"/>
</dbReference>
<keyword evidence="1" id="KW-0479">Metal-binding</keyword>
<feature type="region of interest" description="Disordered" evidence="2">
    <location>
        <begin position="271"/>
        <end position="297"/>
    </location>
</feature>
<dbReference type="AlphaFoldDB" id="A0AAD7Y8B8"/>
<dbReference type="Pfam" id="PF07776">
    <property type="entry name" value="zf-AD"/>
    <property type="match status" value="1"/>
</dbReference>
<feature type="binding site" evidence="1">
    <location>
        <position position="7"/>
    </location>
    <ligand>
        <name>Zn(2+)</name>
        <dbReference type="ChEBI" id="CHEBI:29105"/>
    </ligand>
</feature>
<gene>
    <name evidence="4" type="ORF">PYW07_012543</name>
</gene>
<feature type="compositionally biased region" description="Basic and acidic residues" evidence="2">
    <location>
        <begin position="274"/>
        <end position="297"/>
    </location>
</feature>
<keyword evidence="5" id="KW-1185">Reference proteome</keyword>
<sequence>MEERPMCRICLVENVRMYAVVEKNMQDLYESLTDIPFITEDSRPTLACVFCYAKLKQCCQLQRQCLQAEELFAQMMKEANPSVNRGQLKLFNAFVKSQVVNISIVGLGDMECIAIKEELPVYYDGPEDIIEPKEEHQSDDLTFENIDGGGGGYSDVEETALQHSVTDLAITVFKTEVEEEQQVLEIEDTASDTTRASAAENPKEDTQRITQDRALIKTMKESYKWLSYTGGSPAAGIRSTKLPQTSNLHRTRFTAVFCVHFDASLASHASAHTTSEREGPAHNDAIADNRPCSLERR</sequence>
<dbReference type="SUPFAM" id="SSF57716">
    <property type="entry name" value="Glucocorticoid receptor-like (DNA-binding domain)"/>
    <property type="match status" value="1"/>
</dbReference>
<dbReference type="GO" id="GO:0005634">
    <property type="term" value="C:nucleus"/>
    <property type="evidence" value="ECO:0007669"/>
    <property type="project" value="InterPro"/>
</dbReference>
<dbReference type="GO" id="GO:0008270">
    <property type="term" value="F:zinc ion binding"/>
    <property type="evidence" value="ECO:0007669"/>
    <property type="project" value="UniProtKB-UniRule"/>
</dbReference>
<protein>
    <recommendedName>
        <fullName evidence="3">ZAD domain-containing protein</fullName>
    </recommendedName>
</protein>
<feature type="binding site" evidence="1">
    <location>
        <position position="10"/>
    </location>
    <ligand>
        <name>Zn(2+)</name>
        <dbReference type="ChEBI" id="CHEBI:29105"/>
    </ligand>
</feature>
<feature type="binding site" evidence="1">
    <location>
        <position position="48"/>
    </location>
    <ligand>
        <name>Zn(2+)</name>
        <dbReference type="ChEBI" id="CHEBI:29105"/>
    </ligand>
</feature>
<reference evidence="4" key="1">
    <citation type="submission" date="2023-03" db="EMBL/GenBank/DDBJ databases">
        <title>Chromosome-level genomes of two armyworms, Mythimna separata and Mythimna loreyi, provide insights into the biosynthesis and reception of sex pheromones.</title>
        <authorList>
            <person name="Zhao H."/>
        </authorList>
    </citation>
    <scope>NUCLEOTIDE SEQUENCE</scope>
    <source>
        <strain evidence="4">BeijingLab</strain>
        <tissue evidence="4">Pupa</tissue>
    </source>
</reference>
<proteinExistence type="predicted"/>
<accession>A0AAD7Y8B8</accession>
<dbReference type="EMBL" id="JARGEI010000028">
    <property type="protein sequence ID" value="KAJ8706465.1"/>
    <property type="molecule type" value="Genomic_DNA"/>
</dbReference>
<evidence type="ECO:0000256" key="1">
    <source>
        <dbReference type="PROSITE-ProRule" id="PRU01263"/>
    </source>
</evidence>
<comment type="caution">
    <text evidence="4">The sequence shown here is derived from an EMBL/GenBank/DDBJ whole genome shotgun (WGS) entry which is preliminary data.</text>
</comment>
<dbReference type="PROSITE" id="PS51915">
    <property type="entry name" value="ZAD"/>
    <property type="match status" value="1"/>
</dbReference>
<keyword evidence="1" id="KW-0863">Zinc-finger</keyword>
<dbReference type="InterPro" id="IPR012934">
    <property type="entry name" value="Znf_AD"/>
</dbReference>
<evidence type="ECO:0000259" key="3">
    <source>
        <dbReference type="PROSITE" id="PS51915"/>
    </source>
</evidence>
<feature type="binding site" evidence="1">
    <location>
        <position position="51"/>
    </location>
    <ligand>
        <name>Zn(2+)</name>
        <dbReference type="ChEBI" id="CHEBI:29105"/>
    </ligand>
</feature>
<organism evidence="4 5">
    <name type="scientific">Mythimna separata</name>
    <name type="common">Oriental armyworm</name>
    <name type="synonym">Pseudaletia separata</name>
    <dbReference type="NCBI Taxonomy" id="271217"/>
    <lineage>
        <taxon>Eukaryota</taxon>
        <taxon>Metazoa</taxon>
        <taxon>Ecdysozoa</taxon>
        <taxon>Arthropoda</taxon>
        <taxon>Hexapoda</taxon>
        <taxon>Insecta</taxon>
        <taxon>Pterygota</taxon>
        <taxon>Neoptera</taxon>
        <taxon>Endopterygota</taxon>
        <taxon>Lepidoptera</taxon>
        <taxon>Glossata</taxon>
        <taxon>Ditrysia</taxon>
        <taxon>Noctuoidea</taxon>
        <taxon>Noctuidae</taxon>
        <taxon>Noctuinae</taxon>
        <taxon>Hadenini</taxon>
        <taxon>Mythimna</taxon>
    </lineage>
</organism>
<evidence type="ECO:0000256" key="2">
    <source>
        <dbReference type="SAM" id="MobiDB-lite"/>
    </source>
</evidence>